<dbReference type="PANTHER" id="PTHR12894">
    <property type="entry name" value="CNH DOMAIN CONTAINING"/>
    <property type="match status" value="1"/>
</dbReference>
<evidence type="ECO:0000313" key="8">
    <source>
        <dbReference type="Proteomes" id="UP001314263"/>
    </source>
</evidence>
<dbReference type="Pfam" id="PF10366">
    <property type="entry name" value="Vps39_1"/>
    <property type="match status" value="1"/>
</dbReference>
<dbReference type="GO" id="GO:0006914">
    <property type="term" value="P:autophagy"/>
    <property type="evidence" value="ECO:0007669"/>
    <property type="project" value="TreeGrafter"/>
</dbReference>
<accession>A0AAV1I6S0</accession>
<keyword evidence="3" id="KW-0963">Cytoplasm</keyword>
<feature type="region of interest" description="Disordered" evidence="5">
    <location>
        <begin position="428"/>
        <end position="467"/>
    </location>
</feature>
<evidence type="ECO:0000259" key="6">
    <source>
        <dbReference type="PROSITE" id="PS50219"/>
    </source>
</evidence>
<dbReference type="GO" id="GO:0015031">
    <property type="term" value="P:protein transport"/>
    <property type="evidence" value="ECO:0007669"/>
    <property type="project" value="UniProtKB-KW"/>
</dbReference>
<keyword evidence="2" id="KW-0813">Transport</keyword>
<dbReference type="Proteomes" id="UP001314263">
    <property type="component" value="Unassembled WGS sequence"/>
</dbReference>
<evidence type="ECO:0000313" key="7">
    <source>
        <dbReference type="EMBL" id="CAK0781456.1"/>
    </source>
</evidence>
<keyword evidence="4" id="KW-0653">Protein transport</keyword>
<dbReference type="AlphaFoldDB" id="A0AAV1I6S0"/>
<dbReference type="PROSITE" id="PS50219">
    <property type="entry name" value="CNH"/>
    <property type="match status" value="1"/>
</dbReference>
<sequence length="968" mass="105168">MDQDFPAFEMSEVLENFHKQIEVLEVLNDQLLAGLGDGSLIVLEPGKDNDGKHWQVVKALKNFGQRRIIQLQTWRAKGLLFSLSDEGVNAHHVPAFKLACQAGRSRGANQFAFDESRAMLCVAAKRRLILSHYNGNEFVELKELGLPDRVLAMGWCGDSICLGFQREYSMVHVNTGALTELFSCGKTSTPVIVRLSSSELLLSKENVGIFIGPDGKPSRKVGLTWSDAPLAAVYSKPYVVALMPNHIEVRSAQHISQQGLAQVIPVKGMSLVSRSAGPAGEAFAASGGGKGGIARLAPLPYAQQAAALADRNELAAALEMAALIPSSQVEERRRLNDQLHRRYGHAQFAGGEYEEAMAHFGMCSDASPVVLLRLFPSLVSPETLEPLIPSAPGPQADAAAEPTGEDFKKAVSVLLPYLLSHRTRLASLEDSSSGTQHSTEPAPPGSAAQSREQRSESEEYSSSSASERARLCEAVDTAILKAMLAMDDTGALLRFVQRPNRVALGEGEAALRAAGRYSELVALYQERGQFEAALNLLRTLSLSPQQLEVPPQGASAELEGLTGVWAAVKCLVAVGSSNVDLIKSHARWIVRADPEAGLEMFTEMRPPLAPEVALPILTSEAPSLCAPYLQAALAANTAAPEVFHTELALIYLRSALEQHKPGAAQGAHPSGEPQAAEPSQAENGHVQPQGLSSATKPDPLASLKELIKSSEHLDAKKVLLRVPMEARAFLETRALLLERLGRHQDALEIYVHHMRDPRLAEAYCDRMYDAEAVKQNGKRGQRRASWSAPPRQLSYEMYLSLIQVYLERQGDTHDRAQQGSAPDSSNWEAVARLLSRKHDRINPQHALNLLPGQVPLKAAIPFLEGALRAAAEKRRNSSIVKSLRRSENLQLREEVIKCRQRCITVTYERACSICHKRIGTSAFVAYPQGSLAHYSCHKRQSRTSSTSGGVSGDVLPTSSAPVFDISSD</sequence>
<feature type="domain" description="CNH" evidence="6">
    <location>
        <begin position="18"/>
        <end position="279"/>
    </location>
</feature>
<dbReference type="Pfam" id="PF00780">
    <property type="entry name" value="CNH"/>
    <property type="match status" value="1"/>
</dbReference>
<dbReference type="GO" id="GO:0034058">
    <property type="term" value="P:endosomal vesicle fusion"/>
    <property type="evidence" value="ECO:0007669"/>
    <property type="project" value="TreeGrafter"/>
</dbReference>
<protein>
    <recommendedName>
        <fullName evidence="6">CNH domain-containing protein</fullName>
    </recommendedName>
</protein>
<dbReference type="Pfam" id="PF10367">
    <property type="entry name" value="zf-Vps39_C"/>
    <property type="match status" value="1"/>
</dbReference>
<evidence type="ECO:0000256" key="2">
    <source>
        <dbReference type="ARBA" id="ARBA00022448"/>
    </source>
</evidence>
<dbReference type="InterPro" id="IPR001180">
    <property type="entry name" value="CNH_dom"/>
</dbReference>
<dbReference type="GO" id="GO:0016020">
    <property type="term" value="C:membrane"/>
    <property type="evidence" value="ECO:0007669"/>
    <property type="project" value="TreeGrafter"/>
</dbReference>
<dbReference type="InterPro" id="IPR032914">
    <property type="entry name" value="Vam6/VPS39/TRAP1"/>
</dbReference>
<comment type="caution">
    <text evidence="7">The sequence shown here is derived from an EMBL/GenBank/DDBJ whole genome shotgun (WGS) entry which is preliminary data.</text>
</comment>
<gene>
    <name evidence="7" type="ORF">CVIRNUC_005378</name>
</gene>
<evidence type="ECO:0000256" key="1">
    <source>
        <dbReference type="ARBA" id="ARBA00004496"/>
    </source>
</evidence>
<feature type="region of interest" description="Disordered" evidence="5">
    <location>
        <begin position="661"/>
        <end position="697"/>
    </location>
</feature>
<comment type="subcellular location">
    <subcellularLocation>
        <location evidence="1">Cytoplasm</location>
    </subcellularLocation>
</comment>
<evidence type="ECO:0000256" key="5">
    <source>
        <dbReference type="SAM" id="MobiDB-lite"/>
    </source>
</evidence>
<dbReference type="GO" id="GO:0005737">
    <property type="term" value="C:cytoplasm"/>
    <property type="evidence" value="ECO:0007669"/>
    <property type="project" value="UniProtKB-SubCell"/>
</dbReference>
<proteinExistence type="predicted"/>
<evidence type="ECO:0000256" key="4">
    <source>
        <dbReference type="ARBA" id="ARBA00022927"/>
    </source>
</evidence>
<organism evidence="7 8">
    <name type="scientific">Coccomyxa viridis</name>
    <dbReference type="NCBI Taxonomy" id="1274662"/>
    <lineage>
        <taxon>Eukaryota</taxon>
        <taxon>Viridiplantae</taxon>
        <taxon>Chlorophyta</taxon>
        <taxon>core chlorophytes</taxon>
        <taxon>Trebouxiophyceae</taxon>
        <taxon>Trebouxiophyceae incertae sedis</taxon>
        <taxon>Coccomyxaceae</taxon>
        <taxon>Coccomyxa</taxon>
    </lineage>
</organism>
<keyword evidence="8" id="KW-1185">Reference proteome</keyword>
<dbReference type="InterPro" id="IPR019453">
    <property type="entry name" value="VPS39/TGFA1_Znf"/>
</dbReference>
<feature type="compositionally biased region" description="Polar residues" evidence="5">
    <location>
        <begin position="429"/>
        <end position="439"/>
    </location>
</feature>
<dbReference type="EMBL" id="CAUYUE010000006">
    <property type="protein sequence ID" value="CAK0781456.1"/>
    <property type="molecule type" value="Genomic_DNA"/>
</dbReference>
<name>A0AAV1I6S0_9CHLO</name>
<dbReference type="InterPro" id="IPR019452">
    <property type="entry name" value="VPS39/TGF_beta_rcpt-assoc_1"/>
</dbReference>
<evidence type="ECO:0000256" key="3">
    <source>
        <dbReference type="ARBA" id="ARBA00022490"/>
    </source>
</evidence>
<reference evidence="7 8" key="1">
    <citation type="submission" date="2023-10" db="EMBL/GenBank/DDBJ databases">
        <authorList>
            <person name="Maclean D."/>
            <person name="Macfadyen A."/>
        </authorList>
    </citation>
    <scope>NUCLEOTIDE SEQUENCE [LARGE SCALE GENOMIC DNA]</scope>
</reference>
<dbReference type="PANTHER" id="PTHR12894:SF27">
    <property type="entry name" value="TRANSFORMING GROWTH FACTOR-BETA RECEPTOR-ASSOCIATED PROTEIN 1"/>
    <property type="match status" value="1"/>
</dbReference>